<feature type="coiled-coil region" evidence="1">
    <location>
        <begin position="38"/>
        <end position="65"/>
    </location>
</feature>
<keyword evidence="1" id="KW-0175">Coiled coil</keyword>
<organism evidence="3 4">
    <name type="scientific">Orchesella dallaii</name>
    <dbReference type="NCBI Taxonomy" id="48710"/>
    <lineage>
        <taxon>Eukaryota</taxon>
        <taxon>Metazoa</taxon>
        <taxon>Ecdysozoa</taxon>
        <taxon>Arthropoda</taxon>
        <taxon>Hexapoda</taxon>
        <taxon>Collembola</taxon>
        <taxon>Entomobryomorpha</taxon>
        <taxon>Entomobryoidea</taxon>
        <taxon>Orchesellidae</taxon>
        <taxon>Orchesellinae</taxon>
        <taxon>Orchesella</taxon>
    </lineage>
</organism>
<accession>A0ABP1PUL8</accession>
<feature type="region of interest" description="Disordered" evidence="2">
    <location>
        <begin position="1"/>
        <end position="28"/>
    </location>
</feature>
<evidence type="ECO:0000313" key="3">
    <source>
        <dbReference type="EMBL" id="CAL8077913.1"/>
    </source>
</evidence>
<sequence>MDGENSETVRGEISKDLPSNSTPIEPTKQYQEFSVTMIDALDIVIEKYQDDLKKLSEKIQIERRKLPLEVATLSMEITKVTTCQGEGKIGVLILKLPEDEILKDWTAIKSGLMMTDQSMSSEDEDENSADSS</sequence>
<gene>
    <name evidence="3" type="ORF">ODALV1_LOCUS3955</name>
</gene>
<feature type="compositionally biased region" description="Polar residues" evidence="2">
    <location>
        <begin position="17"/>
        <end position="28"/>
    </location>
</feature>
<evidence type="ECO:0000256" key="1">
    <source>
        <dbReference type="SAM" id="Coils"/>
    </source>
</evidence>
<dbReference type="EMBL" id="CAXLJM020000013">
    <property type="protein sequence ID" value="CAL8077913.1"/>
    <property type="molecule type" value="Genomic_DNA"/>
</dbReference>
<protein>
    <submittedName>
        <fullName evidence="3">Uncharacterized protein</fullName>
    </submittedName>
</protein>
<reference evidence="3 4" key="1">
    <citation type="submission" date="2024-08" db="EMBL/GenBank/DDBJ databases">
        <authorList>
            <person name="Cucini C."/>
            <person name="Frati F."/>
        </authorList>
    </citation>
    <scope>NUCLEOTIDE SEQUENCE [LARGE SCALE GENOMIC DNA]</scope>
</reference>
<evidence type="ECO:0000313" key="4">
    <source>
        <dbReference type="Proteomes" id="UP001642540"/>
    </source>
</evidence>
<dbReference type="Proteomes" id="UP001642540">
    <property type="component" value="Unassembled WGS sequence"/>
</dbReference>
<evidence type="ECO:0000256" key="2">
    <source>
        <dbReference type="SAM" id="MobiDB-lite"/>
    </source>
</evidence>
<comment type="caution">
    <text evidence="3">The sequence shown here is derived from an EMBL/GenBank/DDBJ whole genome shotgun (WGS) entry which is preliminary data.</text>
</comment>
<proteinExistence type="predicted"/>
<keyword evidence="4" id="KW-1185">Reference proteome</keyword>
<name>A0ABP1PUL8_9HEXA</name>